<proteinExistence type="inferred from homology"/>
<dbReference type="GO" id="GO:0071973">
    <property type="term" value="P:bacterial-type flagellum-dependent cell motility"/>
    <property type="evidence" value="ECO:0007669"/>
    <property type="project" value="TreeGrafter"/>
</dbReference>
<evidence type="ECO:0000256" key="3">
    <source>
        <dbReference type="ARBA" id="ARBA00022490"/>
    </source>
</evidence>
<dbReference type="PATRIC" id="fig|1206767.3.peg.1820"/>
<accession>K6FLH9</accession>
<dbReference type="PANTHER" id="PTHR34773:SF1">
    <property type="entry name" value="FLAGELLAR SECRETION CHAPERONE FLIS"/>
    <property type="match status" value="1"/>
</dbReference>
<keyword evidence="6" id="KW-0966">Cell projection</keyword>
<dbReference type="NCBIfam" id="TIGR00208">
    <property type="entry name" value="fliS"/>
    <property type="match status" value="1"/>
</dbReference>
<evidence type="ECO:0000256" key="2">
    <source>
        <dbReference type="ARBA" id="ARBA00008787"/>
    </source>
</evidence>
<dbReference type="Gene3D" id="1.20.120.340">
    <property type="entry name" value="Flagellar protein FliS"/>
    <property type="match status" value="1"/>
</dbReference>
<sequence>MQSAVKNYLQTQVSTTTQGDLVIMLYDAALKFLHRAKERIAEKNYAQKGILISKALDILSELQGSLNVNKGGDLAERLQKLYFYCSSRLLTANLKMDVTKIDEVVGILNGLREAFVEANAMVATKAVPTEATQNTRIGITAAPLGRDHLGAVMGGASMQHPGLTTRPMAQVRPAAPVAPVSAVAAAAAMTPAPAAPTRPEVPVASATPPQAAAVETEAVQADAQEPLVEIATPRPTISPVRRAMAAYSQGRATS</sequence>
<evidence type="ECO:0000313" key="6">
    <source>
        <dbReference type="EMBL" id="EKO39422.1"/>
    </source>
</evidence>
<dbReference type="InterPro" id="IPR036584">
    <property type="entry name" value="FliS_sf"/>
</dbReference>
<reference evidence="6 7" key="1">
    <citation type="submission" date="2012-07" db="EMBL/GenBank/DDBJ databases">
        <title>Draft genome sequence of Desulfovibrio magneticus str. Maddingley MBC34 obtained from a metagenomic sequence of a methanogenic enrichment isolated from coal-seam formation water in Victoria, Australia.</title>
        <authorList>
            <person name="Greenfield P."/>
            <person name="Hendry P."/>
            <person name="Li D."/>
            <person name="Rosewarne C.P."/>
            <person name="Tran-Dinh N."/>
            <person name="Elbourne L.D.H."/>
            <person name="Paulsen I.T."/>
            <person name="Midgley D.J."/>
        </authorList>
    </citation>
    <scope>NUCLEOTIDE SEQUENCE [LARGE SCALE GENOMIC DNA]</scope>
    <source>
        <strain evidence="7">Maddingley MBC34</strain>
    </source>
</reference>
<gene>
    <name evidence="6" type="ORF">B193_1867</name>
</gene>
<dbReference type="PANTHER" id="PTHR34773">
    <property type="entry name" value="FLAGELLAR SECRETION CHAPERONE FLIS"/>
    <property type="match status" value="1"/>
</dbReference>
<dbReference type="GO" id="GO:0005829">
    <property type="term" value="C:cytosol"/>
    <property type="evidence" value="ECO:0007669"/>
    <property type="project" value="UniProtKB-SubCell"/>
</dbReference>
<name>K6FLH9_9BACT</name>
<dbReference type="InterPro" id="IPR003713">
    <property type="entry name" value="FliS"/>
</dbReference>
<organism evidence="6 7">
    <name type="scientific">Solidesulfovibrio magneticus str. Maddingley MBC34</name>
    <dbReference type="NCBI Taxonomy" id="1206767"/>
    <lineage>
        <taxon>Bacteria</taxon>
        <taxon>Pseudomonadati</taxon>
        <taxon>Thermodesulfobacteriota</taxon>
        <taxon>Desulfovibrionia</taxon>
        <taxon>Desulfovibrionales</taxon>
        <taxon>Desulfovibrionaceae</taxon>
        <taxon>Solidesulfovibrio</taxon>
    </lineage>
</organism>
<comment type="similarity">
    <text evidence="2">Belongs to the FliS family.</text>
</comment>
<keyword evidence="6" id="KW-0969">Cilium</keyword>
<evidence type="ECO:0000313" key="7">
    <source>
        <dbReference type="Proteomes" id="UP000006272"/>
    </source>
</evidence>
<dbReference type="CDD" id="cd16098">
    <property type="entry name" value="FliS"/>
    <property type="match status" value="1"/>
</dbReference>
<dbReference type="GO" id="GO:0044780">
    <property type="term" value="P:bacterial-type flagellum assembly"/>
    <property type="evidence" value="ECO:0007669"/>
    <property type="project" value="InterPro"/>
</dbReference>
<dbReference type="AlphaFoldDB" id="K6FLH9"/>
<keyword evidence="6" id="KW-0282">Flagellum</keyword>
<dbReference type="Proteomes" id="UP000006272">
    <property type="component" value="Unassembled WGS sequence"/>
</dbReference>
<dbReference type="SUPFAM" id="SSF101116">
    <property type="entry name" value="Flagellar export chaperone FliS"/>
    <property type="match status" value="1"/>
</dbReference>
<keyword evidence="4" id="KW-1005">Bacterial flagellum biogenesis</keyword>
<comment type="subcellular location">
    <subcellularLocation>
        <location evidence="1">Cytoplasm</location>
        <location evidence="1">Cytosol</location>
    </subcellularLocation>
</comment>
<evidence type="ECO:0000256" key="4">
    <source>
        <dbReference type="ARBA" id="ARBA00022795"/>
    </source>
</evidence>
<evidence type="ECO:0000256" key="5">
    <source>
        <dbReference type="ARBA" id="ARBA00023186"/>
    </source>
</evidence>
<evidence type="ECO:0000256" key="1">
    <source>
        <dbReference type="ARBA" id="ARBA00004514"/>
    </source>
</evidence>
<dbReference type="EMBL" id="ALAO01000144">
    <property type="protein sequence ID" value="EKO39422.1"/>
    <property type="molecule type" value="Genomic_DNA"/>
</dbReference>
<dbReference type="Pfam" id="PF02561">
    <property type="entry name" value="FliS"/>
    <property type="match status" value="1"/>
</dbReference>
<protein>
    <submittedName>
        <fullName evidence="6">Flagellar biosynthetic protein FliS</fullName>
    </submittedName>
</protein>
<comment type="caution">
    <text evidence="6">The sequence shown here is derived from an EMBL/GenBank/DDBJ whole genome shotgun (WGS) entry which is preliminary data.</text>
</comment>
<keyword evidence="3" id="KW-0963">Cytoplasm</keyword>
<keyword evidence="5" id="KW-0143">Chaperone</keyword>